<proteinExistence type="predicted"/>
<protein>
    <submittedName>
        <fullName evidence="1">Uncharacterized protein</fullName>
    </submittedName>
</protein>
<dbReference type="EMBL" id="BK014814">
    <property type="protein sequence ID" value="DAD76939.1"/>
    <property type="molecule type" value="Genomic_DNA"/>
</dbReference>
<name>A0A8S5M4E2_9CAUD</name>
<reference evidence="1" key="1">
    <citation type="journal article" date="2021" name="Proc. Natl. Acad. Sci. U.S.A.">
        <title>A Catalog of Tens of Thousands of Viruses from Human Metagenomes Reveals Hidden Associations with Chronic Diseases.</title>
        <authorList>
            <person name="Tisza M.J."/>
            <person name="Buck C.B."/>
        </authorList>
    </citation>
    <scope>NUCLEOTIDE SEQUENCE</scope>
    <source>
        <strain evidence="1">CtnYE48</strain>
    </source>
</reference>
<sequence length="64" mass="7514">MSAYYRKTRQYILSAYSFESLDEISSRVYDAYNVGKLTDKEYDKLVKLMDYIVEKGVKCIKIGL</sequence>
<evidence type="ECO:0000313" key="1">
    <source>
        <dbReference type="EMBL" id="DAD76939.1"/>
    </source>
</evidence>
<organism evidence="1">
    <name type="scientific">Podoviridae sp. ctnYE48</name>
    <dbReference type="NCBI Taxonomy" id="2826576"/>
    <lineage>
        <taxon>Viruses</taxon>
        <taxon>Duplodnaviria</taxon>
        <taxon>Heunggongvirae</taxon>
        <taxon>Uroviricota</taxon>
        <taxon>Caudoviricetes</taxon>
    </lineage>
</organism>
<accession>A0A8S5M4E2</accession>